<dbReference type="AlphaFoldDB" id="X1VTQ0"/>
<feature type="transmembrane region" description="Helical" evidence="1">
    <location>
        <begin position="12"/>
        <end position="28"/>
    </location>
</feature>
<feature type="non-terminal residue" evidence="2">
    <location>
        <position position="1"/>
    </location>
</feature>
<protein>
    <submittedName>
        <fullName evidence="2">Uncharacterized protein</fullName>
    </submittedName>
</protein>
<evidence type="ECO:0000256" key="1">
    <source>
        <dbReference type="SAM" id="Phobius"/>
    </source>
</evidence>
<keyword evidence="1" id="KW-1133">Transmembrane helix</keyword>
<comment type="caution">
    <text evidence="2">The sequence shown here is derived from an EMBL/GenBank/DDBJ whole genome shotgun (WGS) entry which is preliminary data.</text>
</comment>
<name>X1VTQ0_9ZZZZ</name>
<keyword evidence="1" id="KW-0472">Membrane</keyword>
<evidence type="ECO:0000313" key="2">
    <source>
        <dbReference type="EMBL" id="GAJ24397.1"/>
    </source>
</evidence>
<organism evidence="2">
    <name type="scientific">marine sediment metagenome</name>
    <dbReference type="NCBI Taxonomy" id="412755"/>
    <lineage>
        <taxon>unclassified sequences</taxon>
        <taxon>metagenomes</taxon>
        <taxon>ecological metagenomes</taxon>
    </lineage>
</organism>
<reference evidence="2" key="1">
    <citation type="journal article" date="2014" name="Front. Microbiol.">
        <title>High frequency of phylogenetically diverse reductive dehalogenase-homologous genes in deep subseafloor sedimentary metagenomes.</title>
        <authorList>
            <person name="Kawai M."/>
            <person name="Futagami T."/>
            <person name="Toyoda A."/>
            <person name="Takaki Y."/>
            <person name="Nishi S."/>
            <person name="Hori S."/>
            <person name="Arai W."/>
            <person name="Tsubouchi T."/>
            <person name="Morono Y."/>
            <person name="Uchiyama I."/>
            <person name="Ito T."/>
            <person name="Fujiyama A."/>
            <person name="Inagaki F."/>
            <person name="Takami H."/>
        </authorList>
    </citation>
    <scope>NUCLEOTIDE SEQUENCE</scope>
    <source>
        <strain evidence="2">Expedition CK06-06</strain>
    </source>
</reference>
<gene>
    <name evidence="2" type="ORF">S12H4_60766</name>
</gene>
<dbReference type="EMBL" id="BARW01040090">
    <property type="protein sequence ID" value="GAJ24397.1"/>
    <property type="molecule type" value="Genomic_DNA"/>
</dbReference>
<keyword evidence="1" id="KW-0812">Transmembrane</keyword>
<accession>X1VTQ0</accession>
<sequence length="31" mass="3695">ICLNIPWNKADMSGIIFLYLLSMVEYYRKIS</sequence>
<proteinExistence type="predicted"/>